<comment type="caution">
    <text evidence="6">The sequence shown here is derived from an EMBL/GenBank/DDBJ whole genome shotgun (WGS) entry which is preliminary data.</text>
</comment>
<keyword evidence="3 5" id="KW-0159">Chromosome partition</keyword>
<dbReference type="AlphaFoldDB" id="A0A226BYW9"/>
<dbReference type="InterPro" id="IPR005234">
    <property type="entry name" value="ScpB_csome_segregation"/>
</dbReference>
<dbReference type="Gene3D" id="1.10.10.10">
    <property type="entry name" value="Winged helix-like DNA-binding domain superfamily/Winged helix DNA-binding domain"/>
    <property type="match status" value="2"/>
</dbReference>
<evidence type="ECO:0000313" key="6">
    <source>
        <dbReference type="EMBL" id="OWZ83972.1"/>
    </source>
</evidence>
<reference evidence="6 7" key="1">
    <citation type="submission" date="2017-06" db="EMBL/GenBank/DDBJ databases">
        <title>Draft Genome Sequence of Natranaerobius trueperi halophilic, alkalithermophilic bacteria from soda lakes.</title>
        <authorList>
            <person name="Zhao B."/>
        </authorList>
    </citation>
    <scope>NUCLEOTIDE SEQUENCE [LARGE SCALE GENOMIC DNA]</scope>
    <source>
        <strain evidence="6 7">DSM 18760</strain>
    </source>
</reference>
<dbReference type="SUPFAM" id="SSF46785">
    <property type="entry name" value="Winged helix' DNA-binding domain"/>
    <property type="match status" value="2"/>
</dbReference>
<evidence type="ECO:0000256" key="2">
    <source>
        <dbReference type="ARBA" id="ARBA00022618"/>
    </source>
</evidence>
<keyword evidence="2 5" id="KW-0132">Cell division</keyword>
<dbReference type="PIRSF" id="PIRSF019345">
    <property type="entry name" value="ScpB"/>
    <property type="match status" value="1"/>
</dbReference>
<evidence type="ECO:0000256" key="5">
    <source>
        <dbReference type="HAMAP-Rule" id="MF_01804"/>
    </source>
</evidence>
<dbReference type="PANTHER" id="PTHR34298">
    <property type="entry name" value="SEGREGATION AND CONDENSATION PROTEIN B"/>
    <property type="match status" value="1"/>
</dbReference>
<dbReference type="GO" id="GO:0051304">
    <property type="term" value="P:chromosome separation"/>
    <property type="evidence" value="ECO:0007669"/>
    <property type="project" value="InterPro"/>
</dbReference>
<dbReference type="InterPro" id="IPR036388">
    <property type="entry name" value="WH-like_DNA-bd_sf"/>
</dbReference>
<comment type="similarity">
    <text evidence="5">Belongs to the ScpB family.</text>
</comment>
<dbReference type="HAMAP" id="MF_01804">
    <property type="entry name" value="ScpB"/>
    <property type="match status" value="1"/>
</dbReference>
<evidence type="ECO:0000256" key="4">
    <source>
        <dbReference type="ARBA" id="ARBA00023306"/>
    </source>
</evidence>
<keyword evidence="4 5" id="KW-0131">Cell cycle</keyword>
<dbReference type="GO" id="GO:0006260">
    <property type="term" value="P:DNA replication"/>
    <property type="evidence" value="ECO:0007669"/>
    <property type="project" value="UniProtKB-UniRule"/>
</dbReference>
<gene>
    <name evidence="5 6" type="primary">scpB</name>
    <name evidence="6" type="ORF">CDO51_05270</name>
</gene>
<dbReference type="EMBL" id="NIQC01000009">
    <property type="protein sequence ID" value="OWZ83972.1"/>
    <property type="molecule type" value="Genomic_DNA"/>
</dbReference>
<evidence type="ECO:0000313" key="7">
    <source>
        <dbReference type="Proteomes" id="UP000214588"/>
    </source>
</evidence>
<evidence type="ECO:0000256" key="3">
    <source>
        <dbReference type="ARBA" id="ARBA00022829"/>
    </source>
</evidence>
<keyword evidence="1 5" id="KW-0963">Cytoplasm</keyword>
<comment type="function">
    <text evidence="5">Participates in chromosomal partition during cell division. May act via the formation of a condensin-like complex containing Smc and ScpA that pull DNA away from mid-cell into both cell halves.</text>
</comment>
<proteinExistence type="inferred from homology"/>
<name>A0A226BYW9_9FIRM</name>
<protein>
    <recommendedName>
        <fullName evidence="5">Segregation and condensation protein B</fullName>
    </recommendedName>
</protein>
<dbReference type="PANTHER" id="PTHR34298:SF2">
    <property type="entry name" value="SEGREGATION AND CONDENSATION PROTEIN B"/>
    <property type="match status" value="1"/>
</dbReference>
<sequence length="179" mass="20187">MEAKELKGLIIGILFTKGDAISYREIAQILEQDISVIREVIASLKEELSSSNWGVEISKVAGGIQLTSKPRLKPYIEKMFGTDKSRRLSQAALETLAIIAYRQPITRVEIEEIRGVKVDRVLYSLVEKELIESLGRKDVPGKPILFGTTKKFLLHFGLNSIDDLPRPEDFSENLFENVQ</sequence>
<dbReference type="GO" id="GO:0005737">
    <property type="term" value="C:cytoplasm"/>
    <property type="evidence" value="ECO:0007669"/>
    <property type="project" value="UniProtKB-SubCell"/>
</dbReference>
<dbReference type="InterPro" id="IPR036390">
    <property type="entry name" value="WH_DNA-bd_sf"/>
</dbReference>
<keyword evidence="7" id="KW-1185">Reference proteome</keyword>
<dbReference type="Proteomes" id="UP000214588">
    <property type="component" value="Unassembled WGS sequence"/>
</dbReference>
<organism evidence="6 7">
    <name type="scientific">Natranaerobius trueperi</name>
    <dbReference type="NCBI Taxonomy" id="759412"/>
    <lineage>
        <taxon>Bacteria</taxon>
        <taxon>Bacillati</taxon>
        <taxon>Bacillota</taxon>
        <taxon>Clostridia</taxon>
        <taxon>Natranaerobiales</taxon>
        <taxon>Natranaerobiaceae</taxon>
        <taxon>Natranaerobius</taxon>
    </lineage>
</organism>
<dbReference type="Pfam" id="PF04079">
    <property type="entry name" value="SMC_ScpB"/>
    <property type="match status" value="1"/>
</dbReference>
<evidence type="ECO:0000256" key="1">
    <source>
        <dbReference type="ARBA" id="ARBA00022490"/>
    </source>
</evidence>
<comment type="subunit">
    <text evidence="5">Homodimer. Homodimerization may be required to stabilize the binding of ScpA to the Smc head domains. Component of a cohesin-like complex composed of ScpA, ScpB and the Smc homodimer, in which ScpA and ScpB bind to the head domain of Smc. The presence of the three proteins is required for the association of the complex with DNA.</text>
</comment>
<comment type="subcellular location">
    <subcellularLocation>
        <location evidence="5">Cytoplasm</location>
    </subcellularLocation>
    <text evidence="5">Associated with two foci at the outer edges of the nucleoid region in young cells, and at four foci within both cell halves in older cells.</text>
</comment>
<dbReference type="RefSeq" id="WP_089023262.1">
    <property type="nucleotide sequence ID" value="NZ_NIQC01000009.1"/>
</dbReference>
<dbReference type="GO" id="GO:0051301">
    <property type="term" value="P:cell division"/>
    <property type="evidence" value="ECO:0007669"/>
    <property type="project" value="UniProtKB-KW"/>
</dbReference>
<dbReference type="NCBIfam" id="TIGR00281">
    <property type="entry name" value="SMC-Scp complex subunit ScpB"/>
    <property type="match status" value="1"/>
</dbReference>
<accession>A0A226BYW9</accession>
<dbReference type="OrthoDB" id="9806226at2"/>